<feature type="region of interest" description="Disordered" evidence="1">
    <location>
        <begin position="1"/>
        <end position="36"/>
    </location>
</feature>
<evidence type="ECO:0000256" key="1">
    <source>
        <dbReference type="SAM" id="MobiDB-lite"/>
    </source>
</evidence>
<feature type="compositionally biased region" description="Basic and acidic residues" evidence="1">
    <location>
        <begin position="12"/>
        <end position="33"/>
    </location>
</feature>
<keyword evidence="3" id="KW-1185">Reference proteome</keyword>
<evidence type="ECO:0000313" key="3">
    <source>
        <dbReference type="Proteomes" id="UP001152523"/>
    </source>
</evidence>
<accession>A0AAV0E7T0</accession>
<protein>
    <submittedName>
        <fullName evidence="2">Uncharacterized protein</fullName>
    </submittedName>
</protein>
<proteinExistence type="predicted"/>
<gene>
    <name evidence="2" type="ORF">CEPIT_LOCUS22575</name>
</gene>
<organism evidence="2 3">
    <name type="scientific">Cuscuta epithymum</name>
    <dbReference type="NCBI Taxonomy" id="186058"/>
    <lineage>
        <taxon>Eukaryota</taxon>
        <taxon>Viridiplantae</taxon>
        <taxon>Streptophyta</taxon>
        <taxon>Embryophyta</taxon>
        <taxon>Tracheophyta</taxon>
        <taxon>Spermatophyta</taxon>
        <taxon>Magnoliopsida</taxon>
        <taxon>eudicotyledons</taxon>
        <taxon>Gunneridae</taxon>
        <taxon>Pentapetalae</taxon>
        <taxon>asterids</taxon>
        <taxon>lamiids</taxon>
        <taxon>Solanales</taxon>
        <taxon>Convolvulaceae</taxon>
        <taxon>Cuscuteae</taxon>
        <taxon>Cuscuta</taxon>
        <taxon>Cuscuta subgen. Cuscuta</taxon>
    </lineage>
</organism>
<comment type="caution">
    <text evidence="2">The sequence shown here is derived from an EMBL/GenBank/DDBJ whole genome shotgun (WGS) entry which is preliminary data.</text>
</comment>
<dbReference type="AlphaFoldDB" id="A0AAV0E7T0"/>
<evidence type="ECO:0000313" key="2">
    <source>
        <dbReference type="EMBL" id="CAH9119189.1"/>
    </source>
</evidence>
<dbReference type="Proteomes" id="UP001152523">
    <property type="component" value="Unassembled WGS sequence"/>
</dbReference>
<name>A0AAV0E7T0_9ASTE</name>
<reference evidence="2" key="1">
    <citation type="submission" date="2022-07" db="EMBL/GenBank/DDBJ databases">
        <authorList>
            <person name="Macas J."/>
            <person name="Novak P."/>
            <person name="Neumann P."/>
        </authorList>
    </citation>
    <scope>NUCLEOTIDE SEQUENCE</scope>
</reference>
<dbReference type="EMBL" id="CAMAPF010000913">
    <property type="protein sequence ID" value="CAH9119189.1"/>
    <property type="molecule type" value="Genomic_DNA"/>
</dbReference>
<sequence>MARGVSSAVNGGKKETPTKKEETNRRSRRDNAPTKHVVLGRGDRNSVLFFQNILDGFFGKVQKPALHLKTEIIVGVIVGERDAGGEAIGVQEADSVHRGRESEGELRRAEEVAGPTGRFQEIDDGDDRGEGIVREEGAGTAFGVFSVAEREAVPWVYCRSFLGDLGRSVLLITEQR</sequence>